<keyword evidence="11" id="KW-0443">Lipid metabolism</keyword>
<evidence type="ECO:0000256" key="16">
    <source>
        <dbReference type="ARBA" id="ARBA00031227"/>
    </source>
</evidence>
<keyword evidence="14" id="KW-0753">Steroid metabolism</keyword>
<comment type="similarity">
    <text evidence="2">Belongs to the ERG4/ERG24 family.</text>
</comment>
<keyword evidence="7" id="KW-0752">Steroid biosynthesis</keyword>
<feature type="transmembrane region" description="Helical" evidence="20">
    <location>
        <begin position="326"/>
        <end position="346"/>
    </location>
</feature>
<evidence type="ECO:0000256" key="4">
    <source>
        <dbReference type="ARBA" id="ARBA00022516"/>
    </source>
</evidence>
<evidence type="ECO:0000256" key="6">
    <source>
        <dbReference type="ARBA" id="ARBA00022857"/>
    </source>
</evidence>
<dbReference type="EC" id="1.3.1.70" evidence="3"/>
<dbReference type="PhylomeDB" id="A0A0G4H1E9"/>
<proteinExistence type="inferred from homology"/>
<reference evidence="21" key="1">
    <citation type="submission" date="2014-11" db="EMBL/GenBank/DDBJ databases">
        <authorList>
            <person name="Otto D Thomas"/>
            <person name="Naeem Raeece"/>
        </authorList>
    </citation>
    <scope>NUCLEOTIDE SEQUENCE</scope>
</reference>
<keyword evidence="4" id="KW-0444">Lipid biosynthesis</keyword>
<evidence type="ECO:0000256" key="15">
    <source>
        <dbReference type="ARBA" id="ARBA00030165"/>
    </source>
</evidence>
<evidence type="ECO:0000256" key="8">
    <source>
        <dbReference type="ARBA" id="ARBA00022989"/>
    </source>
</evidence>
<evidence type="ECO:0000256" key="18">
    <source>
        <dbReference type="ARBA" id="ARBA00069705"/>
    </source>
</evidence>
<evidence type="ECO:0000256" key="13">
    <source>
        <dbReference type="ARBA" id="ARBA00023166"/>
    </source>
</evidence>
<dbReference type="Pfam" id="PF01222">
    <property type="entry name" value="ERG4_ERG24"/>
    <property type="match status" value="1"/>
</dbReference>
<dbReference type="VEuPathDB" id="CryptoDB:Cvel_24293"/>
<evidence type="ECO:0000256" key="7">
    <source>
        <dbReference type="ARBA" id="ARBA00022955"/>
    </source>
</evidence>
<keyword evidence="13" id="KW-1207">Sterol metabolism</keyword>
<evidence type="ECO:0000256" key="12">
    <source>
        <dbReference type="ARBA" id="ARBA00023136"/>
    </source>
</evidence>
<feature type="transmembrane region" description="Helical" evidence="20">
    <location>
        <begin position="366"/>
        <end position="384"/>
    </location>
</feature>
<feature type="region of interest" description="Disordered" evidence="19">
    <location>
        <begin position="1"/>
        <end position="85"/>
    </location>
</feature>
<gene>
    <name evidence="21" type="ORF">Cvel_24293</name>
</gene>
<evidence type="ECO:0000313" key="21">
    <source>
        <dbReference type="EMBL" id="CEM37420.1"/>
    </source>
</evidence>
<evidence type="ECO:0000256" key="10">
    <source>
        <dbReference type="ARBA" id="ARBA00023011"/>
    </source>
</evidence>
<keyword evidence="8 20" id="KW-1133">Transmembrane helix</keyword>
<evidence type="ECO:0000256" key="9">
    <source>
        <dbReference type="ARBA" id="ARBA00023002"/>
    </source>
</evidence>
<organism evidence="21">
    <name type="scientific">Chromera velia CCMP2878</name>
    <dbReference type="NCBI Taxonomy" id="1169474"/>
    <lineage>
        <taxon>Eukaryota</taxon>
        <taxon>Sar</taxon>
        <taxon>Alveolata</taxon>
        <taxon>Colpodellida</taxon>
        <taxon>Chromeraceae</taxon>
        <taxon>Chromera</taxon>
    </lineage>
</organism>
<dbReference type="GO" id="GO:0005789">
    <property type="term" value="C:endoplasmic reticulum membrane"/>
    <property type="evidence" value="ECO:0007669"/>
    <property type="project" value="TreeGrafter"/>
</dbReference>
<evidence type="ECO:0000256" key="11">
    <source>
        <dbReference type="ARBA" id="ARBA00023098"/>
    </source>
</evidence>
<dbReference type="InterPro" id="IPR018083">
    <property type="entry name" value="Sterol_reductase_CS"/>
</dbReference>
<evidence type="ECO:0000256" key="3">
    <source>
        <dbReference type="ARBA" id="ARBA00012413"/>
    </source>
</evidence>
<dbReference type="GO" id="GO:0050613">
    <property type="term" value="F:Delta14-sterol reductase activity"/>
    <property type="evidence" value="ECO:0007669"/>
    <property type="project" value="UniProtKB-EC"/>
</dbReference>
<dbReference type="PANTHER" id="PTHR21257:SF52">
    <property type="entry name" value="DELTA(14)-STEROL REDUCTASE TM7SF2"/>
    <property type="match status" value="1"/>
</dbReference>
<evidence type="ECO:0000256" key="19">
    <source>
        <dbReference type="SAM" id="MobiDB-lite"/>
    </source>
</evidence>
<evidence type="ECO:0000256" key="20">
    <source>
        <dbReference type="SAM" id="Phobius"/>
    </source>
</evidence>
<name>A0A0G4H1E9_9ALVE</name>
<dbReference type="FunFam" id="1.20.120.1630:FF:000011">
    <property type="entry name" value="Delta(14)-sterol reductase"/>
    <property type="match status" value="1"/>
</dbReference>
<keyword evidence="9" id="KW-0560">Oxidoreductase</keyword>
<feature type="transmembrane region" description="Helical" evidence="20">
    <location>
        <begin position="240"/>
        <end position="262"/>
    </location>
</feature>
<protein>
    <recommendedName>
        <fullName evidence="18">Delta(14)-sterol reductase</fullName>
        <ecNumber evidence="3">1.3.1.70</ecNumber>
    </recommendedName>
    <alternativeName>
        <fullName evidence="15">C-14 sterol reductase</fullName>
    </alternativeName>
    <alternativeName>
        <fullName evidence="16">Sterol C14-reductase</fullName>
    </alternativeName>
</protein>
<evidence type="ECO:0000256" key="17">
    <source>
        <dbReference type="ARBA" id="ARBA00060577"/>
    </source>
</evidence>
<feature type="transmembrane region" description="Helical" evidence="20">
    <location>
        <begin position="485"/>
        <end position="503"/>
    </location>
</feature>
<keyword evidence="6" id="KW-0521">NADP</keyword>
<evidence type="ECO:0000256" key="5">
    <source>
        <dbReference type="ARBA" id="ARBA00022692"/>
    </source>
</evidence>
<dbReference type="AlphaFoldDB" id="A0A0G4H1E9"/>
<evidence type="ECO:0000256" key="14">
    <source>
        <dbReference type="ARBA" id="ARBA00023221"/>
    </source>
</evidence>
<evidence type="ECO:0000256" key="1">
    <source>
        <dbReference type="ARBA" id="ARBA00004141"/>
    </source>
</evidence>
<feature type="transmembrane region" description="Helical" evidence="20">
    <location>
        <begin position="146"/>
        <end position="166"/>
    </location>
</feature>
<comment type="pathway">
    <text evidence="17">Steroid biosynthesis.</text>
</comment>
<dbReference type="PANTHER" id="PTHR21257">
    <property type="entry name" value="DELTA(14)-STEROL REDUCTASE"/>
    <property type="match status" value="1"/>
</dbReference>
<feature type="transmembrane region" description="Helical" evidence="20">
    <location>
        <begin position="396"/>
        <end position="415"/>
    </location>
</feature>
<evidence type="ECO:0000256" key="2">
    <source>
        <dbReference type="ARBA" id="ARBA00005402"/>
    </source>
</evidence>
<sequence length="533" mass="59350">MAPRTRSRKEDETAKETTAVSTEIPPHPHATTTEMRQADRKGIHKTAAAAVGDGEGEGERQGGFPGKNEEENAKKKFTSPSSSHEVSEFGGPVGAVFLMLGLPLVVCLLFFLCNSEYCFVLPFEEEGGLNGLWVSALKVIETQGTWRNIVVSALIALFWFAFQVFLERCLPASVIEGAPLVNPDGTRQTTKLPYRINAHLAFWVSLLLVCVGLPSVSLGSDGVISVVSFHRFPLDLLYDLYFPLILVTWTGCNLMSLVLYLCSFRKGALLSGPGTTGSVLTDLFMGRELNPRSGCDFDWKFFCELRPGLIGWVVLNLGMAVKQWTALGRLSAGMVLVNLFQGVYVWDALYHEAAVLTTMDITTDGFGFMLAFGDLCWVPFTYSLQARVLVDRPDNLGIISVVLICILNFAGYAIFRLSNSEKDLFRRDPSHRAVRHLQTMETKTGRKLLLSGWWGLARKINYTGDWMMGLAWCLAAGQWGKGGSLVVYFYAVYFLFLLVHRAYRDDVACRGKYGEDWKEYKRKVPFVFVPGII</sequence>
<dbReference type="EMBL" id="CDMZ01001774">
    <property type="protein sequence ID" value="CEM37420.1"/>
    <property type="molecule type" value="Genomic_DNA"/>
</dbReference>
<keyword evidence="10" id="KW-0756">Sterol biosynthesis</keyword>
<dbReference type="InterPro" id="IPR001171">
    <property type="entry name" value="ERG24_DHCR-like"/>
</dbReference>
<feature type="transmembrane region" description="Helical" evidence="20">
    <location>
        <begin position="89"/>
        <end position="112"/>
    </location>
</feature>
<dbReference type="GO" id="GO:0016126">
    <property type="term" value="P:sterol biosynthetic process"/>
    <property type="evidence" value="ECO:0007669"/>
    <property type="project" value="UniProtKB-KW"/>
</dbReference>
<dbReference type="Gene3D" id="1.20.120.1630">
    <property type="match status" value="1"/>
</dbReference>
<comment type="subcellular location">
    <subcellularLocation>
        <location evidence="1">Membrane</location>
        <topology evidence="1">Multi-pass membrane protein</topology>
    </subcellularLocation>
</comment>
<dbReference type="PROSITE" id="PS01018">
    <property type="entry name" value="STEROL_REDUCT_2"/>
    <property type="match status" value="1"/>
</dbReference>
<keyword evidence="5 20" id="KW-0812">Transmembrane</keyword>
<accession>A0A0G4H1E9</accession>
<keyword evidence="12 20" id="KW-0472">Membrane</keyword>
<feature type="transmembrane region" description="Helical" evidence="20">
    <location>
        <begin position="200"/>
        <end position="220"/>
    </location>
</feature>